<accession>A0A844AN16</accession>
<evidence type="ECO:0000313" key="10">
    <source>
        <dbReference type="Proteomes" id="UP000436694"/>
    </source>
</evidence>
<feature type="transmembrane region" description="Helical" evidence="7">
    <location>
        <begin position="6"/>
        <end position="34"/>
    </location>
</feature>
<feature type="transmembrane region" description="Helical" evidence="7">
    <location>
        <begin position="148"/>
        <end position="170"/>
    </location>
</feature>
<feature type="transmembrane region" description="Helical" evidence="7">
    <location>
        <begin position="332"/>
        <end position="364"/>
    </location>
</feature>
<name>A0A844AN16_9RHOB</name>
<dbReference type="PIRSF" id="PIRSF006066">
    <property type="entry name" value="HI0050"/>
    <property type="match status" value="1"/>
</dbReference>
<dbReference type="Pfam" id="PF06808">
    <property type="entry name" value="DctM"/>
    <property type="match status" value="1"/>
</dbReference>
<gene>
    <name evidence="9" type="ORF">GG681_14210</name>
</gene>
<dbReference type="PANTHER" id="PTHR33362">
    <property type="entry name" value="SIALIC ACID TRAP TRANSPORTER PERMEASE PROTEIN SIAT-RELATED"/>
    <property type="match status" value="1"/>
</dbReference>
<comment type="subunit">
    <text evidence="7">The complex comprises the extracytoplasmic solute receptor protein and the two transmembrane proteins.</text>
</comment>
<dbReference type="GO" id="GO:0005886">
    <property type="term" value="C:plasma membrane"/>
    <property type="evidence" value="ECO:0007669"/>
    <property type="project" value="UniProtKB-SubCell"/>
</dbReference>
<dbReference type="EMBL" id="WIXK01000008">
    <property type="protein sequence ID" value="MQY43795.1"/>
    <property type="molecule type" value="Genomic_DNA"/>
</dbReference>
<comment type="subcellular location">
    <subcellularLocation>
        <location evidence="1 7">Cell inner membrane</location>
        <topology evidence="1 7">Multi-pass membrane protein</topology>
    </subcellularLocation>
</comment>
<proteinExistence type="inferred from homology"/>
<dbReference type="InterPro" id="IPR004681">
    <property type="entry name" value="TRAP_DctM"/>
</dbReference>
<keyword evidence="6 7" id="KW-0472">Membrane</keyword>
<dbReference type="NCBIfam" id="TIGR00786">
    <property type="entry name" value="dctM"/>
    <property type="match status" value="1"/>
</dbReference>
<evidence type="ECO:0000313" key="9">
    <source>
        <dbReference type="EMBL" id="MQY43795.1"/>
    </source>
</evidence>
<evidence type="ECO:0000256" key="7">
    <source>
        <dbReference type="RuleBase" id="RU369079"/>
    </source>
</evidence>
<sequence length="450" mass="47559">MESALIGFAIVLVLVLVRMPIVFAMGIVGTFGVAHIRGGSMFDERGLKAALSMVGRQITDTAQDYGLSVIPLFIMMGLFVNKGGMARELYAVSNAFLGHFRGGLAMATVMACGGFSAICGSSLATAATMSKVAMPEMRRFDYSDQLSTASIAAGGTLGILIPPSVILVIYGLLTETSIGKLFMAGIIPGLLGILFYLLAVRWSVFRNPAAGPAGPKTSWRSRITALRGVWAVLLLFFLVIGGLYGIFDVAPLNLTFSPTEAAGMGAMGAFAIALARGGLRISDIFDVLRETSFTTASLFAVLIGAQVFSNFVNLAGLPEALINLVSANNVSPFTVIVLILLVYVVLGCVFESLSMLLLTVPIFFPLITSLGFDPIWFGIVVVVVVEISLITPPVGLNVFILKGVVGDVTTATVFRGVTPFWAADILRLVLIVLLPSLVLFLPNHMGALGH</sequence>
<evidence type="ECO:0000256" key="2">
    <source>
        <dbReference type="ARBA" id="ARBA00022475"/>
    </source>
</evidence>
<feature type="transmembrane region" description="Helical" evidence="7">
    <location>
        <begin position="182"/>
        <end position="204"/>
    </location>
</feature>
<keyword evidence="3 7" id="KW-0997">Cell inner membrane</keyword>
<organism evidence="9 10">
    <name type="scientific">Tritonibacter aquimaris</name>
    <dbReference type="NCBI Taxonomy" id="2663379"/>
    <lineage>
        <taxon>Bacteria</taxon>
        <taxon>Pseudomonadati</taxon>
        <taxon>Pseudomonadota</taxon>
        <taxon>Alphaproteobacteria</taxon>
        <taxon>Rhodobacterales</taxon>
        <taxon>Paracoccaceae</taxon>
        <taxon>Tritonibacter</taxon>
    </lineage>
</organism>
<evidence type="ECO:0000256" key="4">
    <source>
        <dbReference type="ARBA" id="ARBA00022692"/>
    </source>
</evidence>
<reference evidence="9 10" key="1">
    <citation type="submission" date="2019-10" db="EMBL/GenBank/DDBJ databases">
        <title>Epibacterium sp. nov., isolated from seawater.</title>
        <authorList>
            <person name="Zhang X."/>
            <person name="Li N."/>
        </authorList>
    </citation>
    <scope>NUCLEOTIDE SEQUENCE [LARGE SCALE GENOMIC DNA]</scope>
    <source>
        <strain evidence="9 10">SM1969</strain>
    </source>
</reference>
<comment type="function">
    <text evidence="7">Part of the tripartite ATP-independent periplasmic (TRAP) transport system.</text>
</comment>
<keyword evidence="10" id="KW-1185">Reference proteome</keyword>
<feature type="transmembrane region" description="Helical" evidence="7">
    <location>
        <begin position="420"/>
        <end position="441"/>
    </location>
</feature>
<keyword evidence="4 7" id="KW-0812">Transmembrane</keyword>
<evidence type="ECO:0000256" key="5">
    <source>
        <dbReference type="ARBA" id="ARBA00022989"/>
    </source>
</evidence>
<protein>
    <recommendedName>
        <fullName evidence="7">TRAP transporter large permease protein</fullName>
    </recommendedName>
</protein>
<dbReference type="InterPro" id="IPR010656">
    <property type="entry name" value="DctM"/>
</dbReference>
<dbReference type="RefSeq" id="WP_153548692.1">
    <property type="nucleotide sequence ID" value="NZ_WIXK01000008.1"/>
</dbReference>
<keyword evidence="2" id="KW-1003">Cell membrane</keyword>
<dbReference type="GO" id="GO:0022857">
    <property type="term" value="F:transmembrane transporter activity"/>
    <property type="evidence" value="ECO:0007669"/>
    <property type="project" value="UniProtKB-UniRule"/>
</dbReference>
<comment type="similarity">
    <text evidence="7">Belongs to the TRAP transporter large permease family.</text>
</comment>
<evidence type="ECO:0000259" key="8">
    <source>
        <dbReference type="Pfam" id="PF06808"/>
    </source>
</evidence>
<dbReference type="AlphaFoldDB" id="A0A844AN16"/>
<evidence type="ECO:0000256" key="1">
    <source>
        <dbReference type="ARBA" id="ARBA00004429"/>
    </source>
</evidence>
<keyword evidence="5 7" id="KW-1133">Transmembrane helix</keyword>
<feature type="transmembrane region" description="Helical" evidence="7">
    <location>
        <begin position="291"/>
        <end position="312"/>
    </location>
</feature>
<feature type="domain" description="TRAP C4-dicarboxylate transport system permease DctM subunit" evidence="8">
    <location>
        <begin position="8"/>
        <end position="436"/>
    </location>
</feature>
<dbReference type="PANTHER" id="PTHR33362:SF5">
    <property type="entry name" value="C4-DICARBOXYLATE TRAP TRANSPORTER LARGE PERMEASE PROTEIN DCTM"/>
    <property type="match status" value="1"/>
</dbReference>
<feature type="transmembrane region" description="Helical" evidence="7">
    <location>
        <begin position="259"/>
        <end position="279"/>
    </location>
</feature>
<dbReference type="Proteomes" id="UP000436694">
    <property type="component" value="Unassembled WGS sequence"/>
</dbReference>
<feature type="transmembrane region" description="Helical" evidence="7">
    <location>
        <begin position="376"/>
        <end position="400"/>
    </location>
</feature>
<evidence type="ECO:0000256" key="3">
    <source>
        <dbReference type="ARBA" id="ARBA00022519"/>
    </source>
</evidence>
<comment type="caution">
    <text evidence="9">The sequence shown here is derived from an EMBL/GenBank/DDBJ whole genome shotgun (WGS) entry which is preliminary data.</text>
</comment>
<feature type="transmembrane region" description="Helical" evidence="7">
    <location>
        <begin position="65"/>
        <end position="84"/>
    </location>
</feature>
<keyword evidence="7" id="KW-0813">Transport</keyword>
<feature type="transmembrane region" description="Helical" evidence="7">
    <location>
        <begin position="104"/>
        <end position="127"/>
    </location>
</feature>
<feature type="transmembrane region" description="Helical" evidence="7">
    <location>
        <begin position="225"/>
        <end position="247"/>
    </location>
</feature>
<evidence type="ECO:0000256" key="6">
    <source>
        <dbReference type="ARBA" id="ARBA00023136"/>
    </source>
</evidence>